<dbReference type="PANTHER" id="PTHR32438">
    <property type="entry name" value="4-ALPHA-GLUCANOTRANSFERASE DPE1, CHLOROPLASTIC/AMYLOPLASTIC"/>
    <property type="match status" value="1"/>
</dbReference>
<dbReference type="EMBL" id="FNKY01000001">
    <property type="protein sequence ID" value="SDQ75561.1"/>
    <property type="molecule type" value="Genomic_DNA"/>
</dbReference>
<dbReference type="Pfam" id="PF00128">
    <property type="entry name" value="Alpha-amylase"/>
    <property type="match status" value="1"/>
</dbReference>
<evidence type="ECO:0000259" key="11">
    <source>
        <dbReference type="SMART" id="SM00642"/>
    </source>
</evidence>
<dbReference type="EC" id="2.4.1.25" evidence="3 10"/>
<evidence type="ECO:0000313" key="12">
    <source>
        <dbReference type="EMBL" id="SDQ75561.1"/>
    </source>
</evidence>
<dbReference type="Gene3D" id="3.20.20.80">
    <property type="entry name" value="Glycosidases"/>
    <property type="match status" value="4"/>
</dbReference>
<dbReference type="InterPro" id="IPR017853">
    <property type="entry name" value="GH"/>
</dbReference>
<dbReference type="Pfam" id="PF21226">
    <property type="entry name" value="MalQ_N"/>
    <property type="match status" value="1"/>
</dbReference>
<proteinExistence type="inferred from homology"/>
<keyword evidence="13" id="KW-1185">Reference proteome</keyword>
<evidence type="ECO:0000256" key="7">
    <source>
        <dbReference type="ARBA" id="ARBA00023277"/>
    </source>
</evidence>
<dbReference type="Gene3D" id="3.30.1590.10">
    <property type="entry name" value="Maltooligosyl trehalose synthase, domain 2"/>
    <property type="match status" value="1"/>
</dbReference>
<comment type="catalytic activity">
    <reaction evidence="1 10">
        <text>Transfers a segment of a (1-&gt;4)-alpha-D-glucan to a new position in an acceptor, which may be glucose or a (1-&gt;4)-alpha-D-glucan.</text>
        <dbReference type="EC" id="2.4.1.25"/>
    </reaction>
</comment>
<evidence type="ECO:0000256" key="5">
    <source>
        <dbReference type="ARBA" id="ARBA00022676"/>
    </source>
</evidence>
<dbReference type="NCBIfam" id="TIGR00217">
    <property type="entry name" value="malQ"/>
    <property type="match status" value="1"/>
</dbReference>
<dbReference type="Pfam" id="PF02446">
    <property type="entry name" value="Glyco_hydro_77"/>
    <property type="match status" value="1"/>
</dbReference>
<dbReference type="InterPro" id="IPR003385">
    <property type="entry name" value="Glyco_hydro_77"/>
</dbReference>
<comment type="caution">
    <text evidence="12">The sequence shown here is derived from an EMBL/GenBank/DDBJ whole genome shotgun (WGS) entry which is preliminary data.</text>
</comment>
<keyword evidence="6 10" id="KW-0808">Transferase</keyword>
<comment type="similarity">
    <text evidence="2 10">Belongs to the disproportionating enzyme family.</text>
</comment>
<dbReference type="NCBIfam" id="NF011077">
    <property type="entry name" value="PRK14507.1"/>
    <property type="match status" value="1"/>
</dbReference>
<dbReference type="PANTHER" id="PTHR32438:SF5">
    <property type="entry name" value="4-ALPHA-GLUCANOTRANSFERASE DPE1, CHLOROPLASTIC_AMYLOPLASTIC"/>
    <property type="match status" value="1"/>
</dbReference>
<reference evidence="12 13" key="1">
    <citation type="submission" date="2016-10" db="EMBL/GenBank/DDBJ databases">
        <authorList>
            <person name="Varghese N."/>
            <person name="Submissions S."/>
        </authorList>
    </citation>
    <scope>NUCLEOTIDE SEQUENCE [LARGE SCALE GENOMIC DNA]</scope>
    <source>
        <strain evidence="12 13">Nl1</strain>
    </source>
</reference>
<dbReference type="SMART" id="SM00642">
    <property type="entry name" value="Aamy"/>
    <property type="match status" value="1"/>
</dbReference>
<evidence type="ECO:0000256" key="1">
    <source>
        <dbReference type="ARBA" id="ARBA00000439"/>
    </source>
</evidence>
<evidence type="ECO:0000256" key="4">
    <source>
        <dbReference type="ARBA" id="ARBA00020295"/>
    </source>
</evidence>
<keyword evidence="7 10" id="KW-0119">Carbohydrate metabolism</keyword>
<dbReference type="InterPro" id="IPR048458">
    <property type="entry name" value="MalQ_N"/>
</dbReference>
<dbReference type="Proteomes" id="UP000183471">
    <property type="component" value="Unassembled WGS sequence"/>
</dbReference>
<accession>A0ABY0TFL9</accession>
<evidence type="ECO:0000256" key="6">
    <source>
        <dbReference type="ARBA" id="ARBA00022679"/>
    </source>
</evidence>
<dbReference type="InterPro" id="IPR012767">
    <property type="entry name" value="Trehalose_TreY"/>
</dbReference>
<evidence type="ECO:0000256" key="8">
    <source>
        <dbReference type="ARBA" id="ARBA00031423"/>
    </source>
</evidence>
<evidence type="ECO:0000256" key="2">
    <source>
        <dbReference type="ARBA" id="ARBA00005684"/>
    </source>
</evidence>
<organism evidence="12 13">
    <name type="scientific">Nitrosospira multiformis</name>
    <dbReference type="NCBI Taxonomy" id="1231"/>
    <lineage>
        <taxon>Bacteria</taxon>
        <taxon>Pseudomonadati</taxon>
        <taxon>Pseudomonadota</taxon>
        <taxon>Betaproteobacteria</taxon>
        <taxon>Nitrosomonadales</taxon>
        <taxon>Nitrosomonadaceae</taxon>
        <taxon>Nitrosospira</taxon>
    </lineage>
</organism>
<evidence type="ECO:0000313" key="13">
    <source>
        <dbReference type="Proteomes" id="UP000183471"/>
    </source>
</evidence>
<dbReference type="NCBIfam" id="TIGR02401">
    <property type="entry name" value="trehalose_TreY"/>
    <property type="match status" value="1"/>
</dbReference>
<dbReference type="SUPFAM" id="SSF51445">
    <property type="entry name" value="(Trans)glycosidases"/>
    <property type="match status" value="2"/>
</dbReference>
<evidence type="ECO:0000256" key="9">
    <source>
        <dbReference type="ARBA" id="ARBA00031501"/>
    </source>
</evidence>
<evidence type="ECO:0000256" key="10">
    <source>
        <dbReference type="RuleBase" id="RU361207"/>
    </source>
</evidence>
<evidence type="ECO:0000256" key="3">
    <source>
        <dbReference type="ARBA" id="ARBA00012560"/>
    </source>
</evidence>
<dbReference type="RefSeq" id="WP_074632321.1">
    <property type="nucleotide sequence ID" value="NZ_FNKY01000001.1"/>
</dbReference>
<dbReference type="InterPro" id="IPR006047">
    <property type="entry name" value="GH13_cat_dom"/>
</dbReference>
<sequence length="1737" mass="193947">MSNTLDQLCDRYGVLPWYSDIWGNAHHISEAAKRALLGAMGIAANTEEETSASLQAFERSKWERPLSPVQVVREAVRPHHIAIALPVSEDTRAYRWCLRRESGAEDRGEFTPAALNDVECAHFGGQEFARGMLSLDLAVEPGYHYFSIEPVDGHGLTGEMPIIVAPAACYEPPAINGEGRVWGFAAQLYGIRSERNYGIGDFGDLRRLVEFCAEAGASTLLLNPLHALFPDAPEHASPYSPSNRAWFNILYLDVEAITDFSECAEARALVATPRFQAQLRALRAAEQVDYRGAAEAKSKVCGYLYRHFRTHHLTRDTSRARAFRTFQAERGDSLRKQALFEALQEHFHAQDSAMWGWPAWPEAYHEPHAPEVAAFCDNRLDRVEYFEYLQWQASAQLGAIGTCSAALGLGVGIMFDLAVGVAEGGGATWARRELYALRASAGAPPDDFNRLGQDWGLPPWIPHQLTAAAYAPFIELLRANMRDSGGLRADHVMGLYRLFWVAHGLPATEGAYVRYPFEDLLGILALESQRNRCLVVGEDLGTVPDEVRRALQPMNVMSTRLLYFERRGDGRLKPPQEYPVNAVIAVTTHDLATLAGFWQGLDIDLRQERHLFPDDEARNRQIVERAADRAQILVALEREGMLPASGGLHQVGFPEMAAELAAAVYACLARAPSKLLLVQMEDGFGVREQPNLPGTVEPAYPNWRLKLPLNLEEWHGSAFLQGLTLALRRERPVSHAPAPAGSEIANGVKLWIPRATYRLQLNRDFNLKQATELIPYLDELGISHCYLSSLLKARPGSRHGYDITDHHSLNPEIASPEDFEQFVAALKQHGMGQIMDVVPNHMGIMGADNNWWLDVLENGPASRFAGYFDIDWYLIAGDLPGRVLLPILGDHYGAILENGELKLAFDAAQGAFSVFYYEHCFPVDPREYPRILGHGLERLRTRLGDEHAELLRFQSLITAFSHLPPRDGASPEAVGERARDKEMHKHHLASLFANSADIAQFIQENVAAFNGTAADTVNFNPLHELLEAQAYRLAFWRAAADEINYRRFFDINDLAALRMEDPGVFEHTHQRVREWLARGDVNGLRIDHPDGLYAPKEYFERLQAMAVALSPQTAGENPKPLYMIVEKILASHEHLPESWPVHGTTGYDFAAACGGLFADGAAADHFTRLYQGFIRERPDLDTIIRANKHLIMETSLAGELQVLATQLTRIAKGSRRTCDFTFNSLRGALAEIVASFPVYRTYVADCEASAEDIRYVDWAVGVAKKRSQAADTSIFDFVHDVLLALHAQGKNEAQHDAVCAFAMKFQQYTSPVMAKAVEDTTFYQYNRLVSLNEVGGELQRFGTSLAAFHRENQERARRWPHAMLATSTHDNKRSEDVRARISALSEIPDEWSRALSRWSKLNRGNRRKLEMRLDTGYAPSRNDEYLLYQTLLGIWPASLAPPPGPPDAAALAGLSERVEAYMLKAGREAKEHSSWINPDTGYEEATRDFVRALLSPESTNLFLRDFLPFQERIARVGTFNSLSQLLLKLTSPGVPDIYQGNEVWDFSLVDPDNRRAVDYAARHAALRTIKTMYAEKGAAACAQQLIESPGDGRIKLYLTWRALTFRRECELLFRDGDYLPLKAHGGHAEQVCAFTRHLGDETLLVVVPRLLGGLMGEHDRIPAGKLVWGDTWLELPPERKHESWTNTLTDKTFSTQALGEAHGLALDQLFDTFPYALLRAHGTGAGSRPSSGFAPMG</sequence>
<feature type="domain" description="Glycosyl hydrolase family 13 catalytic" evidence="11">
    <location>
        <begin position="754"/>
        <end position="1270"/>
    </location>
</feature>
<keyword evidence="5 10" id="KW-0328">Glycosyltransferase</keyword>
<dbReference type="CDD" id="cd11336">
    <property type="entry name" value="AmyAc_MTSase"/>
    <property type="match status" value="1"/>
</dbReference>
<name>A0ABY0TFL9_9PROT</name>
<gene>
    <name evidence="12" type="ORF">SAMN05216402_2160</name>
</gene>
<protein>
    <recommendedName>
        <fullName evidence="4 10">4-alpha-glucanotransferase</fullName>
        <ecNumber evidence="3 10">2.4.1.25</ecNumber>
    </recommendedName>
    <alternativeName>
        <fullName evidence="8 10">Amylomaltase</fullName>
    </alternativeName>
    <alternativeName>
        <fullName evidence="9 10">Disproportionating enzyme</fullName>
    </alternativeName>
</protein>